<feature type="compositionally biased region" description="Basic and acidic residues" evidence="1">
    <location>
        <begin position="85"/>
        <end position="94"/>
    </location>
</feature>
<accession>A0ABD3HE90</accession>
<protein>
    <submittedName>
        <fullName evidence="2">Uncharacterized protein</fullName>
    </submittedName>
</protein>
<sequence>MEPEQAMKVPPQPEGYESEGEPLLLFEDKETGRIKQAQQKMKVIPSDDGPNASDKDSENEEVEKEIASEEGAKKESAFEEEFEKDDVHEDHVEVEVLEAGDNPEDVDDEVTNEDSEDENNSEFGGPESFGENESDIEYQREMRFGCCRRIGF</sequence>
<feature type="compositionally biased region" description="Acidic residues" evidence="1">
    <location>
        <begin position="95"/>
        <end position="120"/>
    </location>
</feature>
<proteinExistence type="predicted"/>
<name>A0ABD3HE90_9MARC</name>
<dbReference type="EMBL" id="JBJQOH010000004">
    <property type="protein sequence ID" value="KAL3688479.1"/>
    <property type="molecule type" value="Genomic_DNA"/>
</dbReference>
<keyword evidence="3" id="KW-1185">Reference proteome</keyword>
<feature type="region of interest" description="Disordered" evidence="1">
    <location>
        <begin position="1"/>
        <end position="138"/>
    </location>
</feature>
<evidence type="ECO:0000313" key="3">
    <source>
        <dbReference type="Proteomes" id="UP001633002"/>
    </source>
</evidence>
<dbReference type="AlphaFoldDB" id="A0ABD3HE90"/>
<gene>
    <name evidence="2" type="ORF">R1sor_014788</name>
</gene>
<dbReference type="Proteomes" id="UP001633002">
    <property type="component" value="Unassembled WGS sequence"/>
</dbReference>
<reference evidence="2 3" key="1">
    <citation type="submission" date="2024-09" db="EMBL/GenBank/DDBJ databases">
        <title>Chromosome-scale assembly of Riccia sorocarpa.</title>
        <authorList>
            <person name="Paukszto L."/>
        </authorList>
    </citation>
    <scope>NUCLEOTIDE SEQUENCE [LARGE SCALE GENOMIC DNA]</scope>
    <source>
        <strain evidence="2">LP-2024</strain>
        <tissue evidence="2">Aerial parts of the thallus</tissue>
    </source>
</reference>
<feature type="compositionally biased region" description="Basic and acidic residues" evidence="1">
    <location>
        <begin position="64"/>
        <end position="77"/>
    </location>
</feature>
<evidence type="ECO:0000256" key="1">
    <source>
        <dbReference type="SAM" id="MobiDB-lite"/>
    </source>
</evidence>
<organism evidence="2 3">
    <name type="scientific">Riccia sorocarpa</name>
    <dbReference type="NCBI Taxonomy" id="122646"/>
    <lineage>
        <taxon>Eukaryota</taxon>
        <taxon>Viridiplantae</taxon>
        <taxon>Streptophyta</taxon>
        <taxon>Embryophyta</taxon>
        <taxon>Marchantiophyta</taxon>
        <taxon>Marchantiopsida</taxon>
        <taxon>Marchantiidae</taxon>
        <taxon>Marchantiales</taxon>
        <taxon>Ricciaceae</taxon>
        <taxon>Riccia</taxon>
    </lineage>
</organism>
<comment type="caution">
    <text evidence="2">The sequence shown here is derived from an EMBL/GenBank/DDBJ whole genome shotgun (WGS) entry which is preliminary data.</text>
</comment>
<evidence type="ECO:0000313" key="2">
    <source>
        <dbReference type="EMBL" id="KAL3688479.1"/>
    </source>
</evidence>